<dbReference type="Pfam" id="PF00297">
    <property type="entry name" value="Ribosomal_L3"/>
    <property type="match status" value="1"/>
</dbReference>
<proteinExistence type="inferred from homology"/>
<reference evidence="4 5" key="1">
    <citation type="submission" date="2022-05" db="EMBL/GenBank/DDBJ databases">
        <title>A multi-omics perspective on studying reproductive biology in Daphnia sinensis.</title>
        <authorList>
            <person name="Jia J."/>
        </authorList>
    </citation>
    <scope>NUCLEOTIDE SEQUENCE [LARGE SCALE GENOMIC DNA]</scope>
    <source>
        <strain evidence="4 5">WSL</strain>
    </source>
</reference>
<evidence type="ECO:0000256" key="1">
    <source>
        <dbReference type="ARBA" id="ARBA00006540"/>
    </source>
</evidence>
<dbReference type="InterPro" id="IPR000597">
    <property type="entry name" value="Ribosomal_uL3"/>
</dbReference>
<dbReference type="InterPro" id="IPR045077">
    <property type="entry name" value="L3_arc_euk"/>
</dbReference>
<dbReference type="Proteomes" id="UP000820818">
    <property type="component" value="Linkage Group LG6"/>
</dbReference>
<dbReference type="AlphaFoldDB" id="A0AAD5KNJ2"/>
<dbReference type="PANTHER" id="PTHR11363">
    <property type="entry name" value="60S RIBOSOMAL PROTEIN L3-RELATED"/>
    <property type="match status" value="1"/>
</dbReference>
<dbReference type="PANTHER" id="PTHR11363:SF5">
    <property type="entry name" value="LARGE RIBOSOMAL SUBUNIT PROTEIN UL3"/>
    <property type="match status" value="1"/>
</dbReference>
<evidence type="ECO:0000256" key="2">
    <source>
        <dbReference type="ARBA" id="ARBA00022980"/>
    </source>
</evidence>
<keyword evidence="2" id="KW-0689">Ribosomal protein</keyword>
<dbReference type="EMBL" id="WJBH02000006">
    <property type="protein sequence ID" value="KAI9556639.1"/>
    <property type="molecule type" value="Genomic_DNA"/>
</dbReference>
<protein>
    <submittedName>
        <fullName evidence="4">Uncharacterized protein</fullName>
    </submittedName>
</protein>
<evidence type="ECO:0000256" key="3">
    <source>
        <dbReference type="ARBA" id="ARBA00023274"/>
    </source>
</evidence>
<organism evidence="4 5">
    <name type="scientific">Daphnia sinensis</name>
    <dbReference type="NCBI Taxonomy" id="1820382"/>
    <lineage>
        <taxon>Eukaryota</taxon>
        <taxon>Metazoa</taxon>
        <taxon>Ecdysozoa</taxon>
        <taxon>Arthropoda</taxon>
        <taxon>Crustacea</taxon>
        <taxon>Branchiopoda</taxon>
        <taxon>Diplostraca</taxon>
        <taxon>Cladocera</taxon>
        <taxon>Anomopoda</taxon>
        <taxon>Daphniidae</taxon>
        <taxon>Daphnia</taxon>
        <taxon>Daphnia similis group</taxon>
    </lineage>
</organism>
<evidence type="ECO:0000313" key="4">
    <source>
        <dbReference type="EMBL" id="KAI9556639.1"/>
    </source>
</evidence>
<name>A0AAD5KNJ2_9CRUS</name>
<comment type="similarity">
    <text evidence="1">Belongs to the universal ribosomal protein uL3 family.</text>
</comment>
<dbReference type="GO" id="GO:0003723">
    <property type="term" value="F:RNA binding"/>
    <property type="evidence" value="ECO:0007669"/>
    <property type="project" value="TreeGrafter"/>
</dbReference>
<keyword evidence="5" id="KW-1185">Reference proteome</keyword>
<dbReference type="InterPro" id="IPR044892">
    <property type="entry name" value="Ribosomal_L3_dom_3_arc_sf"/>
</dbReference>
<dbReference type="Gene3D" id="4.10.960.10">
    <property type="entry name" value="Ribosomal protein L3, domain 3"/>
    <property type="match status" value="1"/>
</dbReference>
<dbReference type="SUPFAM" id="SSF50447">
    <property type="entry name" value="Translation proteins"/>
    <property type="match status" value="1"/>
</dbReference>
<evidence type="ECO:0000313" key="5">
    <source>
        <dbReference type="Proteomes" id="UP000820818"/>
    </source>
</evidence>
<dbReference type="GO" id="GO:0003735">
    <property type="term" value="F:structural constituent of ribosome"/>
    <property type="evidence" value="ECO:0007669"/>
    <property type="project" value="InterPro"/>
</dbReference>
<keyword evidence="3" id="KW-0687">Ribonucleoprotein</keyword>
<sequence>MVTPSAMKTLVSRKIMNVRFLKLFNFTGVTSRWHTRKLPRNTYKGLCKVAYIGAWHPSRVQYTIVRADQKGYHQRTEMYKHLLHWEGNSYAKGQANAFAYFMSKVRSSRNDSPGRLSSNSAFALLPAKQIVCLSHQMVFEQGKIT</sequence>
<gene>
    <name evidence="4" type="ORF">GHT06_016429</name>
</gene>
<dbReference type="GO" id="GO:0006412">
    <property type="term" value="P:translation"/>
    <property type="evidence" value="ECO:0007669"/>
    <property type="project" value="InterPro"/>
</dbReference>
<comment type="caution">
    <text evidence="4">The sequence shown here is derived from an EMBL/GenBank/DDBJ whole genome shotgun (WGS) entry which is preliminary data.</text>
</comment>
<dbReference type="GO" id="GO:0022625">
    <property type="term" value="C:cytosolic large ribosomal subunit"/>
    <property type="evidence" value="ECO:0007669"/>
    <property type="project" value="TreeGrafter"/>
</dbReference>
<accession>A0AAD5KNJ2</accession>
<dbReference type="InterPro" id="IPR009000">
    <property type="entry name" value="Transl_B-barrel_sf"/>
</dbReference>